<feature type="transmembrane region" description="Helical" evidence="7">
    <location>
        <begin position="169"/>
        <end position="189"/>
    </location>
</feature>
<feature type="transmembrane region" description="Helical" evidence="7">
    <location>
        <begin position="67"/>
        <end position="88"/>
    </location>
</feature>
<evidence type="ECO:0000256" key="3">
    <source>
        <dbReference type="ARBA" id="ARBA00022475"/>
    </source>
</evidence>
<evidence type="ECO:0000313" key="8">
    <source>
        <dbReference type="EMBL" id="MFC6670483.1"/>
    </source>
</evidence>
<dbReference type="EMBL" id="JBHSWE010000001">
    <property type="protein sequence ID" value="MFC6670483.1"/>
    <property type="molecule type" value="Genomic_DNA"/>
</dbReference>
<evidence type="ECO:0000256" key="2">
    <source>
        <dbReference type="ARBA" id="ARBA00022448"/>
    </source>
</evidence>
<evidence type="ECO:0000313" key="9">
    <source>
        <dbReference type="Proteomes" id="UP001596422"/>
    </source>
</evidence>
<gene>
    <name evidence="8" type="ORF">ACFQDL_10595</name>
</gene>
<keyword evidence="6 7" id="KW-0472">Membrane</keyword>
<dbReference type="Proteomes" id="UP001596422">
    <property type="component" value="Unassembled WGS sequence"/>
</dbReference>
<reference evidence="9" key="1">
    <citation type="journal article" date="2019" name="Int. J. Syst. Evol. Microbiol.">
        <title>The Global Catalogue of Microorganisms (GCM) 10K type strain sequencing project: providing services to taxonomists for standard genome sequencing and annotation.</title>
        <authorList>
            <consortium name="The Broad Institute Genomics Platform"/>
            <consortium name="The Broad Institute Genome Sequencing Center for Infectious Disease"/>
            <person name="Wu L."/>
            <person name="Ma J."/>
        </authorList>
    </citation>
    <scope>NUCLEOTIDE SEQUENCE [LARGE SCALE GENOMIC DNA]</scope>
    <source>
        <strain evidence="9">NBRC 111756</strain>
    </source>
</reference>
<evidence type="ECO:0000256" key="4">
    <source>
        <dbReference type="ARBA" id="ARBA00022692"/>
    </source>
</evidence>
<dbReference type="PANTHER" id="PTHR36838">
    <property type="entry name" value="AUXIN EFFLUX CARRIER FAMILY PROTEIN"/>
    <property type="match status" value="1"/>
</dbReference>
<feature type="transmembrane region" description="Helical" evidence="7">
    <location>
        <begin position="100"/>
        <end position="119"/>
    </location>
</feature>
<protein>
    <submittedName>
        <fullName evidence="8">AEC family transporter</fullName>
    </submittedName>
</protein>
<keyword evidence="3" id="KW-1003">Cell membrane</keyword>
<dbReference type="Pfam" id="PF03547">
    <property type="entry name" value="Mem_trans"/>
    <property type="match status" value="1"/>
</dbReference>
<keyword evidence="9" id="KW-1185">Reference proteome</keyword>
<dbReference type="RefSeq" id="WP_379908987.1">
    <property type="nucleotide sequence ID" value="NZ_JBHSWE010000001.1"/>
</dbReference>
<feature type="transmembrane region" description="Helical" evidence="7">
    <location>
        <begin position="38"/>
        <end position="55"/>
    </location>
</feature>
<keyword evidence="4 7" id="KW-0812">Transmembrane</keyword>
<keyword evidence="2" id="KW-0813">Transport</keyword>
<feature type="transmembrane region" description="Helical" evidence="7">
    <location>
        <begin position="6"/>
        <end position="26"/>
    </location>
</feature>
<evidence type="ECO:0000256" key="6">
    <source>
        <dbReference type="ARBA" id="ARBA00023136"/>
    </source>
</evidence>
<organism evidence="8 9">
    <name type="scientific">Marinobacterium aestuariivivens</name>
    <dbReference type="NCBI Taxonomy" id="1698799"/>
    <lineage>
        <taxon>Bacteria</taxon>
        <taxon>Pseudomonadati</taxon>
        <taxon>Pseudomonadota</taxon>
        <taxon>Gammaproteobacteria</taxon>
        <taxon>Oceanospirillales</taxon>
        <taxon>Oceanospirillaceae</taxon>
        <taxon>Marinobacterium</taxon>
    </lineage>
</organism>
<evidence type="ECO:0000256" key="5">
    <source>
        <dbReference type="ARBA" id="ARBA00022989"/>
    </source>
</evidence>
<dbReference type="InterPro" id="IPR004776">
    <property type="entry name" value="Mem_transp_PIN-like"/>
</dbReference>
<sequence length="244" mass="25909">MLEILATTAPIFLLIALGFVAVRTKLMPQDAIPGLGRFVLYLAMPALIISTLGTMEFGNVVEPTYLLVYGLGSVLALLFGITISKTLLRNDLTGSGVKGIGMSMSNSSFIGYPVLLLIFDHPPTNAFAMCLMIENILILPLALVTIEYSVGRKNGTRLQEALQAVISRVARNPLIIAIACGLLISALDLTLPDVIARSLDMLARTAASIALFVVGGRWSTPTCGATSVKSAPWSPASSSCTHCW</sequence>
<name>A0ABW1ZZ59_9GAMM</name>
<accession>A0ABW1ZZ59</accession>
<evidence type="ECO:0000256" key="1">
    <source>
        <dbReference type="ARBA" id="ARBA00004141"/>
    </source>
</evidence>
<comment type="caution">
    <text evidence="8">The sequence shown here is derived from an EMBL/GenBank/DDBJ whole genome shotgun (WGS) entry which is preliminary data.</text>
</comment>
<dbReference type="PANTHER" id="PTHR36838:SF3">
    <property type="entry name" value="TRANSPORTER AUXIN EFFLUX CARRIER EC FAMILY"/>
    <property type="match status" value="1"/>
</dbReference>
<evidence type="ECO:0000256" key="7">
    <source>
        <dbReference type="SAM" id="Phobius"/>
    </source>
</evidence>
<keyword evidence="5 7" id="KW-1133">Transmembrane helix</keyword>
<comment type="subcellular location">
    <subcellularLocation>
        <location evidence="1">Membrane</location>
        <topology evidence="1">Multi-pass membrane protein</topology>
    </subcellularLocation>
</comment>
<feature type="transmembrane region" description="Helical" evidence="7">
    <location>
        <begin position="125"/>
        <end position="148"/>
    </location>
</feature>
<proteinExistence type="predicted"/>